<dbReference type="PANTHER" id="PTHR35910">
    <property type="entry name" value="2EXR DOMAIN-CONTAINING PROTEIN"/>
    <property type="match status" value="1"/>
</dbReference>
<organism evidence="2 3">
    <name type="scientific">Monosporascus ibericus</name>
    <dbReference type="NCBI Taxonomy" id="155417"/>
    <lineage>
        <taxon>Eukaryota</taxon>
        <taxon>Fungi</taxon>
        <taxon>Dikarya</taxon>
        <taxon>Ascomycota</taxon>
        <taxon>Pezizomycotina</taxon>
        <taxon>Sordariomycetes</taxon>
        <taxon>Xylariomycetidae</taxon>
        <taxon>Xylariales</taxon>
        <taxon>Xylariales incertae sedis</taxon>
        <taxon>Monosporascus</taxon>
    </lineage>
</organism>
<keyword evidence="3" id="KW-1185">Reference proteome</keyword>
<name>A0A4Q4TRV2_9PEZI</name>
<dbReference type="Proteomes" id="UP000293360">
    <property type="component" value="Unassembled WGS sequence"/>
</dbReference>
<dbReference type="EMBL" id="QJNU01000024">
    <property type="protein sequence ID" value="RYP10061.1"/>
    <property type="molecule type" value="Genomic_DNA"/>
</dbReference>
<dbReference type="OrthoDB" id="3473305at2759"/>
<dbReference type="AlphaFoldDB" id="A0A4Q4TRV2"/>
<evidence type="ECO:0000313" key="2">
    <source>
        <dbReference type="EMBL" id="RYP10061.1"/>
    </source>
</evidence>
<proteinExistence type="predicted"/>
<evidence type="ECO:0000313" key="3">
    <source>
        <dbReference type="Proteomes" id="UP000293360"/>
    </source>
</evidence>
<dbReference type="Pfam" id="PF20150">
    <property type="entry name" value="2EXR"/>
    <property type="match status" value="1"/>
</dbReference>
<protein>
    <recommendedName>
        <fullName evidence="1">2EXR domain-containing protein</fullName>
    </recommendedName>
</protein>
<comment type="caution">
    <text evidence="2">The sequence shown here is derived from an EMBL/GenBank/DDBJ whole genome shotgun (WGS) entry which is preliminary data.</text>
</comment>
<dbReference type="InterPro" id="IPR045518">
    <property type="entry name" value="2EXR"/>
</dbReference>
<gene>
    <name evidence="2" type="ORF">DL764_000919</name>
</gene>
<sequence>MDETDASVLAASSAQELVRSLDNRGVLKFILRDTYHLIERVADIEQHLNRQVGVLERRIMSVHRQHVREPAYSFPYFSKLPPELRQRIWDLAIPVRYIRAVRLSDRGCVLQRPPDVAQVCREARAVATRHGGMWKTLYQGYPQWTWFQADRDVVIWNNTGELGDLPSVAKTIVVPGSSMNSGLRDTLRSLIRRDGFHNLKAIYIETGDKFTMVDKHWSPKVVAELFGFDKILLPDMESWSGGCERNIFSLLKREKHSTNTPPDAFSYWCNNMDWRDNMNWTDNMDWCDNMVDVDSDFDARDDIYSWACKTRSFNFLWAQVMAELTPGLGLQPAEDGIYPLNNKAMRPFSSQTWREHFEGSAPKIIPTCVFALVDDMPRWDNLAV</sequence>
<accession>A0A4Q4TRV2</accession>
<feature type="domain" description="2EXR" evidence="1">
    <location>
        <begin position="74"/>
        <end position="154"/>
    </location>
</feature>
<evidence type="ECO:0000259" key="1">
    <source>
        <dbReference type="Pfam" id="PF20150"/>
    </source>
</evidence>
<dbReference type="PANTHER" id="PTHR35910:SF1">
    <property type="entry name" value="2EXR DOMAIN-CONTAINING PROTEIN"/>
    <property type="match status" value="1"/>
</dbReference>
<reference evidence="2 3" key="1">
    <citation type="submission" date="2018-06" db="EMBL/GenBank/DDBJ databases">
        <title>Complete Genomes of Monosporascus.</title>
        <authorList>
            <person name="Robinson A.J."/>
            <person name="Natvig D.O."/>
        </authorList>
    </citation>
    <scope>NUCLEOTIDE SEQUENCE [LARGE SCALE GENOMIC DNA]</scope>
    <source>
        <strain evidence="2 3">CBS 110550</strain>
    </source>
</reference>